<proteinExistence type="predicted"/>
<sequence>MSAQKIRLTVESDDLMTVAQAAEELGVHLATAYRWVESRVLHTFRIGDQVFVHRDDVRSVKSQIVNGELPTDKRGLRRNKLEQGTQTEEKDL</sequence>
<feature type="domain" description="Helix-turn-helix" evidence="2">
    <location>
        <begin position="15"/>
        <end position="58"/>
    </location>
</feature>
<feature type="region of interest" description="Disordered" evidence="1">
    <location>
        <begin position="71"/>
        <end position="92"/>
    </location>
</feature>
<accession>A0A0F9C7K1</accession>
<evidence type="ECO:0000259" key="2">
    <source>
        <dbReference type="Pfam" id="PF12728"/>
    </source>
</evidence>
<dbReference type="Pfam" id="PF12728">
    <property type="entry name" value="HTH_17"/>
    <property type="match status" value="1"/>
</dbReference>
<dbReference type="InterPro" id="IPR041657">
    <property type="entry name" value="HTH_17"/>
</dbReference>
<dbReference type="GO" id="GO:0003677">
    <property type="term" value="F:DNA binding"/>
    <property type="evidence" value="ECO:0007669"/>
    <property type="project" value="InterPro"/>
</dbReference>
<comment type="caution">
    <text evidence="3">The sequence shown here is derived from an EMBL/GenBank/DDBJ whole genome shotgun (WGS) entry which is preliminary data.</text>
</comment>
<reference evidence="3" key="1">
    <citation type="journal article" date="2015" name="Nature">
        <title>Complex archaea that bridge the gap between prokaryotes and eukaryotes.</title>
        <authorList>
            <person name="Spang A."/>
            <person name="Saw J.H."/>
            <person name="Jorgensen S.L."/>
            <person name="Zaremba-Niedzwiedzka K."/>
            <person name="Martijn J."/>
            <person name="Lind A.E."/>
            <person name="van Eijk R."/>
            <person name="Schleper C."/>
            <person name="Guy L."/>
            <person name="Ettema T.J."/>
        </authorList>
    </citation>
    <scope>NUCLEOTIDE SEQUENCE</scope>
</reference>
<organism evidence="3">
    <name type="scientific">marine sediment metagenome</name>
    <dbReference type="NCBI Taxonomy" id="412755"/>
    <lineage>
        <taxon>unclassified sequences</taxon>
        <taxon>metagenomes</taxon>
        <taxon>ecological metagenomes</taxon>
    </lineage>
</organism>
<dbReference type="InterPro" id="IPR010093">
    <property type="entry name" value="SinI_DNA-bd"/>
</dbReference>
<evidence type="ECO:0000256" key="1">
    <source>
        <dbReference type="SAM" id="MobiDB-lite"/>
    </source>
</evidence>
<dbReference type="EMBL" id="LAZR01037411">
    <property type="protein sequence ID" value="KKL22282.1"/>
    <property type="molecule type" value="Genomic_DNA"/>
</dbReference>
<name>A0A0F9C7K1_9ZZZZ</name>
<dbReference type="SUPFAM" id="SSF46955">
    <property type="entry name" value="Putative DNA-binding domain"/>
    <property type="match status" value="1"/>
</dbReference>
<protein>
    <recommendedName>
        <fullName evidence="2">Helix-turn-helix domain-containing protein</fullName>
    </recommendedName>
</protein>
<dbReference type="NCBIfam" id="TIGR01764">
    <property type="entry name" value="excise"/>
    <property type="match status" value="1"/>
</dbReference>
<dbReference type="AlphaFoldDB" id="A0A0F9C7K1"/>
<evidence type="ECO:0000313" key="3">
    <source>
        <dbReference type="EMBL" id="KKL22282.1"/>
    </source>
</evidence>
<dbReference type="InterPro" id="IPR009061">
    <property type="entry name" value="DNA-bd_dom_put_sf"/>
</dbReference>
<gene>
    <name evidence="3" type="ORF">LCGC14_2436990</name>
</gene>